<dbReference type="EMBL" id="JAWDGP010003304">
    <property type="protein sequence ID" value="KAK3775598.1"/>
    <property type="molecule type" value="Genomic_DNA"/>
</dbReference>
<feature type="region of interest" description="Disordered" evidence="1">
    <location>
        <begin position="528"/>
        <end position="619"/>
    </location>
</feature>
<dbReference type="AlphaFoldDB" id="A0AAE0ZTY4"/>
<comment type="caution">
    <text evidence="2">The sequence shown here is derived from an EMBL/GenBank/DDBJ whole genome shotgun (WGS) entry which is preliminary data.</text>
</comment>
<feature type="compositionally biased region" description="Polar residues" evidence="1">
    <location>
        <begin position="169"/>
        <end position="187"/>
    </location>
</feature>
<keyword evidence="3" id="KW-1185">Reference proteome</keyword>
<accession>A0AAE0ZTY4</accession>
<feature type="compositionally biased region" description="Basic residues" evidence="1">
    <location>
        <begin position="955"/>
        <end position="975"/>
    </location>
</feature>
<feature type="region of interest" description="Disordered" evidence="1">
    <location>
        <begin position="123"/>
        <end position="194"/>
    </location>
</feature>
<feature type="compositionally biased region" description="Polar residues" evidence="1">
    <location>
        <begin position="1"/>
        <end position="10"/>
    </location>
</feature>
<evidence type="ECO:0000313" key="2">
    <source>
        <dbReference type="EMBL" id="KAK3775598.1"/>
    </source>
</evidence>
<feature type="compositionally biased region" description="Low complexity" evidence="1">
    <location>
        <begin position="154"/>
        <end position="168"/>
    </location>
</feature>
<feature type="region of interest" description="Disordered" evidence="1">
    <location>
        <begin position="306"/>
        <end position="464"/>
    </location>
</feature>
<feature type="region of interest" description="Disordered" evidence="1">
    <location>
        <begin position="889"/>
        <end position="975"/>
    </location>
</feature>
<feature type="compositionally biased region" description="Basic and acidic residues" evidence="1">
    <location>
        <begin position="698"/>
        <end position="712"/>
    </location>
</feature>
<feature type="region of interest" description="Disordered" evidence="1">
    <location>
        <begin position="807"/>
        <end position="835"/>
    </location>
</feature>
<feature type="region of interest" description="Disordered" evidence="1">
    <location>
        <begin position="80"/>
        <end position="104"/>
    </location>
</feature>
<proteinExistence type="predicted"/>
<name>A0AAE0ZTY4_9GAST</name>
<feature type="region of interest" description="Disordered" evidence="1">
    <location>
        <begin position="666"/>
        <end position="767"/>
    </location>
</feature>
<reference evidence="2" key="1">
    <citation type="journal article" date="2023" name="G3 (Bethesda)">
        <title>A reference genome for the long-term kleptoplast-retaining sea slug Elysia crispata morphotype clarki.</title>
        <authorList>
            <person name="Eastman K.E."/>
            <person name="Pendleton A.L."/>
            <person name="Shaikh M.A."/>
            <person name="Suttiyut T."/>
            <person name="Ogas R."/>
            <person name="Tomko P."/>
            <person name="Gavelis G."/>
            <person name="Widhalm J.R."/>
            <person name="Wisecaver J.H."/>
        </authorList>
    </citation>
    <scope>NUCLEOTIDE SEQUENCE</scope>
    <source>
        <strain evidence="2">ECLA1</strain>
    </source>
</reference>
<feature type="region of interest" description="Disordered" evidence="1">
    <location>
        <begin position="477"/>
        <end position="503"/>
    </location>
</feature>
<feature type="compositionally biased region" description="Basic and acidic residues" evidence="1">
    <location>
        <begin position="487"/>
        <end position="496"/>
    </location>
</feature>
<sequence>MKSDGTVSFSNKRRASGTLSFADKSTLQPGLSSLLLEAADQHRKEYLSLRARQGQQFLNTRTRAASVPGDQGHLCITKSGRKATSTIKRNKPTAEGTKKDENSWKDKTFMTEPIDEEKNTACGDKKTQTVSNASPENSEFTIGLGPLFKHATRSLKSSNRWPPSSSTSQRNNYNARRQSLKTSGEADSSSKKVDLDISGMNRIKVEVGRNNKPQQDDNLDLIDNLPYFIVDNDEMEGDIIDGENNFLILASSHKREAVGGGHRAGSNIRRREEGLEKLRKTFTEQKHVISEEMNKDGFHGDSLRKNFFRQPSKDSFNGDSLKQNHIRQSGSGNLISHDFSQALHSAGGQRQNETQQQRDTTHYRATRLNASSPDTKEKNTGACPREAWLRKSGRQHGEAIRPTELRISHSRRASSAVTANPVRSPGSTRAARRARSCGNQDDQSVSPPPNQARYEPMASRSRTHMPQRVRFVHKWAKECQKPSQQETSKRDGEQSIKYRYRGGSSVNPITACEDDANGHRDLLKQKKDSLHRSISNVGEQRASPISIKDIPKSRRRFHNPAYSNKQPRRISLSLPPMAVTQPGTAAAPKPQVSTQKSLPEDKNNEDSSSPAKRIKKGKWFGAKPNDIAIQDASFGHGGKKCKKLKLLEKRPSKNFVSKTLTGTQSCDLSLPSMPGNPNERSFPLPPWLKNFNTEEEQRETTKNGDLRSDNPVKKRLSQSARRNTGKLRGNGDWKGRKLWINEDNKGRQPFKHSKTTRDATASLTTSPNRMTTGQIWKQSPIKLLTNPLKQKVKEISPYLIGHLPVRRKKGKRVGEQNLPERSVSGKGKSGRPTPQYRQGCLTLLGVNEDLCGWESDKPELLCFLQETLDQADFRVPRAAERCSFVQHNVGNEDSGKHQSQHQLLHEPQTSETSATRQQQQTVRESTKTAGGWVLSSPPSTTPEGHEKAHDVNLRSPRKNRRARTHGHDRNHRKRIKKENTDKIRTKHTDMAGSFFKEKDLKRIVCEVLASSNQMAARLVELRTTIDMLQTKVEKRSIAMAKTLPYVRNIQETDCQVWTPTFGDYLKLVAFMGLQLLAQYVFVMK</sequence>
<protein>
    <submittedName>
        <fullName evidence="2">Uncharacterized protein</fullName>
    </submittedName>
</protein>
<gene>
    <name evidence="2" type="ORF">RRG08_020786</name>
</gene>
<feature type="compositionally biased region" description="Polar residues" evidence="1">
    <location>
        <begin position="758"/>
        <end position="767"/>
    </location>
</feature>
<dbReference type="Proteomes" id="UP001283361">
    <property type="component" value="Unassembled WGS sequence"/>
</dbReference>
<feature type="compositionally biased region" description="Basic and acidic residues" evidence="1">
    <location>
        <begin position="943"/>
        <end position="952"/>
    </location>
</feature>
<organism evidence="2 3">
    <name type="scientific">Elysia crispata</name>
    <name type="common">lettuce slug</name>
    <dbReference type="NCBI Taxonomy" id="231223"/>
    <lineage>
        <taxon>Eukaryota</taxon>
        <taxon>Metazoa</taxon>
        <taxon>Spiralia</taxon>
        <taxon>Lophotrochozoa</taxon>
        <taxon>Mollusca</taxon>
        <taxon>Gastropoda</taxon>
        <taxon>Heterobranchia</taxon>
        <taxon>Euthyneura</taxon>
        <taxon>Panpulmonata</taxon>
        <taxon>Sacoglossa</taxon>
        <taxon>Placobranchoidea</taxon>
        <taxon>Plakobranchidae</taxon>
        <taxon>Elysia</taxon>
    </lineage>
</organism>
<feature type="compositionally biased region" description="Basic and acidic residues" evidence="1">
    <location>
        <begin position="395"/>
        <end position="407"/>
    </location>
</feature>
<feature type="region of interest" description="Disordered" evidence="1">
    <location>
        <begin position="1"/>
        <end position="24"/>
    </location>
</feature>
<evidence type="ECO:0000313" key="3">
    <source>
        <dbReference type="Proteomes" id="UP001283361"/>
    </source>
</evidence>
<evidence type="ECO:0000256" key="1">
    <source>
        <dbReference type="SAM" id="MobiDB-lite"/>
    </source>
</evidence>
<feature type="compositionally biased region" description="Basic and acidic residues" evidence="1">
    <location>
        <begin position="729"/>
        <end position="746"/>
    </location>
</feature>
<feature type="compositionally biased region" description="Polar residues" evidence="1">
    <location>
        <begin position="128"/>
        <end position="140"/>
    </location>
</feature>
<feature type="compositionally biased region" description="Polar residues" evidence="1">
    <location>
        <begin position="313"/>
        <end position="358"/>
    </location>
</feature>
<feature type="compositionally biased region" description="Polar residues" evidence="1">
    <location>
        <begin position="907"/>
        <end position="923"/>
    </location>
</feature>